<evidence type="ECO:0000256" key="1">
    <source>
        <dbReference type="SAM" id="SignalP"/>
    </source>
</evidence>
<dbReference type="EMBL" id="HBUE01001444">
    <property type="protein sequence ID" value="CAG6443822.1"/>
    <property type="molecule type" value="Transcribed_RNA"/>
</dbReference>
<feature type="signal peptide" evidence="1">
    <location>
        <begin position="1"/>
        <end position="19"/>
    </location>
</feature>
<protein>
    <submittedName>
        <fullName evidence="2">(northern house mosquito) hypothetical protein</fullName>
    </submittedName>
</protein>
<proteinExistence type="predicted"/>
<sequence length="150" mass="16903">MNGTGLLNLVLVLISAALAQIPTGCVKIRSVHSPKFVLKYKDAEEKIDNCRWNILPDGAYHKIKLETMDEELYESKKSTKYGNVFTYNPKSEKKDKGKAAQWIVTKAWGDKFHIKNVKYDHCMMAKGGTVLIGDQGCDGEKYEWLLEACG</sequence>
<dbReference type="InterPro" id="IPR035992">
    <property type="entry name" value="Ricin_B-like_lectins"/>
</dbReference>
<feature type="chain" id="PRO_5034736201" evidence="1">
    <location>
        <begin position="20"/>
        <end position="150"/>
    </location>
</feature>
<name>A0A8D7ZT16_CULPI</name>
<dbReference type="Gene3D" id="2.80.10.50">
    <property type="match status" value="1"/>
</dbReference>
<evidence type="ECO:0000313" key="2">
    <source>
        <dbReference type="EMBL" id="CAG6443822.1"/>
    </source>
</evidence>
<accession>A0A8D7ZT16</accession>
<dbReference type="AlphaFoldDB" id="A0A8D7ZT16"/>
<organism evidence="2">
    <name type="scientific">Culex pipiens</name>
    <name type="common">House mosquito</name>
    <dbReference type="NCBI Taxonomy" id="7175"/>
    <lineage>
        <taxon>Eukaryota</taxon>
        <taxon>Metazoa</taxon>
        <taxon>Ecdysozoa</taxon>
        <taxon>Arthropoda</taxon>
        <taxon>Hexapoda</taxon>
        <taxon>Insecta</taxon>
        <taxon>Pterygota</taxon>
        <taxon>Neoptera</taxon>
        <taxon>Endopterygota</taxon>
        <taxon>Diptera</taxon>
        <taxon>Nematocera</taxon>
        <taxon>Culicoidea</taxon>
        <taxon>Culicidae</taxon>
        <taxon>Culicinae</taxon>
        <taxon>Culicini</taxon>
        <taxon>Culex</taxon>
        <taxon>Culex</taxon>
    </lineage>
</organism>
<keyword evidence="1" id="KW-0732">Signal</keyword>
<dbReference type="SUPFAM" id="SSF50370">
    <property type="entry name" value="Ricin B-like lectins"/>
    <property type="match status" value="1"/>
</dbReference>
<reference evidence="2" key="1">
    <citation type="submission" date="2021-05" db="EMBL/GenBank/DDBJ databases">
        <authorList>
            <person name="Alioto T."/>
            <person name="Alioto T."/>
            <person name="Gomez Garrido J."/>
        </authorList>
    </citation>
    <scope>NUCLEOTIDE SEQUENCE</scope>
</reference>